<feature type="region of interest" description="Disordered" evidence="1">
    <location>
        <begin position="398"/>
        <end position="448"/>
    </location>
</feature>
<dbReference type="STRING" id="1399860.A0A2C5XXK1"/>
<reference evidence="2 3" key="1">
    <citation type="submission" date="2017-06" db="EMBL/GenBank/DDBJ databases">
        <title>Ant-infecting Ophiocordyceps genomes reveal a high diversity of potential behavioral manipulation genes and a possible major role for enterotoxins.</title>
        <authorList>
            <person name="De Bekker C."/>
            <person name="Evans H.C."/>
            <person name="Brachmann A."/>
            <person name="Hughes D.P."/>
        </authorList>
    </citation>
    <scope>NUCLEOTIDE SEQUENCE [LARGE SCALE GENOMIC DNA]</scope>
    <source>
        <strain evidence="2 3">Map64</strain>
    </source>
</reference>
<dbReference type="Pfam" id="PF12511">
    <property type="entry name" value="DUF3716"/>
    <property type="match status" value="1"/>
</dbReference>
<protein>
    <submittedName>
        <fullName evidence="2">Uncharacterized protein</fullName>
    </submittedName>
</protein>
<accession>A0A2C5XXK1</accession>
<gene>
    <name evidence="2" type="ORF">CDD81_2074</name>
</gene>
<feature type="compositionally biased region" description="Low complexity" evidence="1">
    <location>
        <begin position="247"/>
        <end position="271"/>
    </location>
</feature>
<feature type="compositionally biased region" description="Low complexity" evidence="1">
    <location>
        <begin position="16"/>
        <end position="27"/>
    </location>
</feature>
<feature type="compositionally biased region" description="Basic residues" evidence="1">
    <location>
        <begin position="398"/>
        <end position="414"/>
    </location>
</feature>
<keyword evidence="3" id="KW-1185">Reference proteome</keyword>
<evidence type="ECO:0000313" key="2">
    <source>
        <dbReference type="EMBL" id="PHH60156.1"/>
    </source>
</evidence>
<evidence type="ECO:0000256" key="1">
    <source>
        <dbReference type="SAM" id="MobiDB-lite"/>
    </source>
</evidence>
<organism evidence="2 3">
    <name type="scientific">Ophiocordyceps australis</name>
    <dbReference type="NCBI Taxonomy" id="1399860"/>
    <lineage>
        <taxon>Eukaryota</taxon>
        <taxon>Fungi</taxon>
        <taxon>Dikarya</taxon>
        <taxon>Ascomycota</taxon>
        <taxon>Pezizomycotina</taxon>
        <taxon>Sordariomycetes</taxon>
        <taxon>Hypocreomycetidae</taxon>
        <taxon>Hypocreales</taxon>
        <taxon>Ophiocordycipitaceae</taxon>
        <taxon>Ophiocordyceps</taxon>
    </lineage>
</organism>
<dbReference type="OrthoDB" id="4174112at2759"/>
<feature type="compositionally biased region" description="Low complexity" evidence="1">
    <location>
        <begin position="37"/>
        <end position="46"/>
    </location>
</feature>
<dbReference type="Proteomes" id="UP000226192">
    <property type="component" value="Unassembled WGS sequence"/>
</dbReference>
<name>A0A2C5XXK1_9HYPO</name>
<dbReference type="InterPro" id="IPR022190">
    <property type="entry name" value="DUF3716"/>
</dbReference>
<feature type="region of interest" description="Disordered" evidence="1">
    <location>
        <begin position="214"/>
        <end position="324"/>
    </location>
</feature>
<feature type="region of interest" description="Disordered" evidence="1">
    <location>
        <begin position="1"/>
        <end position="46"/>
    </location>
</feature>
<feature type="compositionally biased region" description="Polar residues" evidence="1">
    <location>
        <begin position="426"/>
        <end position="442"/>
    </location>
</feature>
<feature type="compositionally biased region" description="Polar residues" evidence="1">
    <location>
        <begin position="309"/>
        <end position="318"/>
    </location>
</feature>
<comment type="caution">
    <text evidence="2">The sequence shown here is derived from an EMBL/GenBank/DDBJ whole genome shotgun (WGS) entry which is preliminary data.</text>
</comment>
<dbReference type="EMBL" id="NJET01000161">
    <property type="protein sequence ID" value="PHH60156.1"/>
    <property type="molecule type" value="Genomic_DNA"/>
</dbReference>
<evidence type="ECO:0000313" key="3">
    <source>
        <dbReference type="Proteomes" id="UP000226192"/>
    </source>
</evidence>
<feature type="compositionally biased region" description="Basic and acidic residues" evidence="1">
    <location>
        <begin position="415"/>
        <end position="425"/>
    </location>
</feature>
<feature type="compositionally biased region" description="Low complexity" evidence="1">
    <location>
        <begin position="218"/>
        <end position="232"/>
    </location>
</feature>
<sequence>MAAIAARQGVMAGSMTPSSAPATKAAAGIDHDDQSPTAASTSSASASGELLGSLKQVAAAPEAPLGSHGPASAASTAFTAVNTPGEAAELLAQQSYQAAMTPPAKPLTGEQVVHAKYGGQVHIESVLCRKLAAETALRQPEQRRHEQLLNMRRRSNVEAVLAHVTGKVARDPCKNCRRGHGPWTLCVTYENAICGSCTNCWFNASGARCTFHESNHHPPQQTFQQPQLYQSQPPAPVASIAGPVATAAQQQQNYLSQQQPSSQQQPAAMASLEHSPSTAALAAVPQTPRSVQHATALPNGVASSPPRYDSSSPGSSPEATDIGTCLSNALPEHQLAGDVGQAISRGMQGAVSTTPRQRLIARIEAAAKELGLRIAEYDEYQRTPQGRAERALCSEQRIHRHRSERAAARARIRAARQDQHHDDVNHSTQPSSSNDGAANGFSSPEPHD</sequence>
<dbReference type="AlphaFoldDB" id="A0A2C5XXK1"/>
<proteinExistence type="predicted"/>